<organism evidence="4 5">
    <name type="scientific">Opisthorchis felineus</name>
    <dbReference type="NCBI Taxonomy" id="147828"/>
    <lineage>
        <taxon>Eukaryota</taxon>
        <taxon>Metazoa</taxon>
        <taxon>Spiralia</taxon>
        <taxon>Lophotrochozoa</taxon>
        <taxon>Platyhelminthes</taxon>
        <taxon>Trematoda</taxon>
        <taxon>Digenea</taxon>
        <taxon>Opisthorchiida</taxon>
        <taxon>Opisthorchiata</taxon>
        <taxon>Opisthorchiidae</taxon>
        <taxon>Opisthorchis</taxon>
    </lineage>
</organism>
<dbReference type="PANTHER" id="PTHR47966">
    <property type="entry name" value="BETA-SITE APP-CLEAVING ENZYME, ISOFORM A-RELATED"/>
    <property type="match status" value="1"/>
</dbReference>
<evidence type="ECO:0000256" key="1">
    <source>
        <dbReference type="ARBA" id="ARBA00007447"/>
    </source>
</evidence>
<evidence type="ECO:0000259" key="3">
    <source>
        <dbReference type="PROSITE" id="PS51767"/>
    </source>
</evidence>
<evidence type="ECO:0000313" key="5">
    <source>
        <dbReference type="Proteomes" id="UP000308267"/>
    </source>
</evidence>
<reference evidence="4 5" key="1">
    <citation type="journal article" date="2019" name="BMC Genomics">
        <title>New insights from Opisthorchis felineus genome: update on genomics of the epidemiologically important liver flukes.</title>
        <authorList>
            <person name="Ershov N.I."/>
            <person name="Mordvinov V.A."/>
            <person name="Prokhortchouk E.B."/>
            <person name="Pakharukova M.Y."/>
            <person name="Gunbin K.V."/>
            <person name="Ustyantsev K."/>
            <person name="Genaev M.A."/>
            <person name="Blinov A.G."/>
            <person name="Mazur A."/>
            <person name="Boulygina E."/>
            <person name="Tsygankova S."/>
            <person name="Khrameeva E."/>
            <person name="Chekanov N."/>
            <person name="Fan G."/>
            <person name="Xiao A."/>
            <person name="Zhang H."/>
            <person name="Xu X."/>
            <person name="Yang H."/>
            <person name="Solovyev V."/>
            <person name="Lee S.M."/>
            <person name="Liu X."/>
            <person name="Afonnikov D.A."/>
            <person name="Skryabin K.G."/>
        </authorList>
    </citation>
    <scope>NUCLEOTIDE SEQUENCE [LARGE SCALE GENOMIC DNA]</scope>
    <source>
        <strain evidence="4">AK-0245</strain>
        <tissue evidence="4">Whole organism</tissue>
    </source>
</reference>
<dbReference type="PANTHER" id="PTHR47966:SF51">
    <property type="entry name" value="BETA-SITE APP-CLEAVING ENZYME, ISOFORM A-RELATED"/>
    <property type="match status" value="1"/>
</dbReference>
<dbReference type="Gene3D" id="2.40.70.10">
    <property type="entry name" value="Acid Proteases"/>
    <property type="match status" value="2"/>
</dbReference>
<dbReference type="Proteomes" id="UP000308267">
    <property type="component" value="Unassembled WGS sequence"/>
</dbReference>
<gene>
    <name evidence="4" type="ORF">CRM22_010111</name>
</gene>
<name>A0A4S2L1N0_OPIFE</name>
<comment type="similarity">
    <text evidence="1">Belongs to the peptidase A1 family.</text>
</comment>
<feature type="domain" description="Peptidase A1" evidence="3">
    <location>
        <begin position="32"/>
        <end position="335"/>
    </location>
</feature>
<keyword evidence="2" id="KW-1015">Disulfide bond</keyword>
<protein>
    <recommendedName>
        <fullName evidence="3">Peptidase A1 domain-containing protein</fullName>
    </recommendedName>
</protein>
<proteinExistence type="inferred from homology"/>
<dbReference type="Pfam" id="PF00026">
    <property type="entry name" value="Asp"/>
    <property type="match status" value="1"/>
</dbReference>
<feature type="disulfide bond" evidence="2">
    <location>
        <begin position="259"/>
        <end position="296"/>
    </location>
</feature>
<comment type="caution">
    <text evidence="4">The sequence shown here is derived from an EMBL/GenBank/DDBJ whole genome shotgun (WGS) entry which is preliminary data.</text>
</comment>
<dbReference type="GO" id="GO:0004190">
    <property type="term" value="F:aspartic-type endopeptidase activity"/>
    <property type="evidence" value="ECO:0007669"/>
    <property type="project" value="InterPro"/>
</dbReference>
<dbReference type="InterPro" id="IPR033121">
    <property type="entry name" value="PEPTIDASE_A1"/>
</dbReference>
<dbReference type="OrthoDB" id="5839471at2759"/>
<evidence type="ECO:0000256" key="2">
    <source>
        <dbReference type="PIRSR" id="PIRSR601461-2"/>
    </source>
</evidence>
<evidence type="ECO:0000313" key="4">
    <source>
        <dbReference type="EMBL" id="TGZ56682.1"/>
    </source>
</evidence>
<dbReference type="PROSITE" id="PS51767">
    <property type="entry name" value="PEPTIDASE_A1"/>
    <property type="match status" value="1"/>
</dbReference>
<dbReference type="InterPro" id="IPR021109">
    <property type="entry name" value="Peptidase_aspartic_dom_sf"/>
</dbReference>
<accession>A0A4S2L1N0</accession>
<dbReference type="EMBL" id="SJOL01009611">
    <property type="protein sequence ID" value="TGZ56682.1"/>
    <property type="molecule type" value="Genomic_DNA"/>
</dbReference>
<dbReference type="InterPro" id="IPR001461">
    <property type="entry name" value="Aspartic_peptidase_A1"/>
</dbReference>
<dbReference type="InterPro" id="IPR034164">
    <property type="entry name" value="Pepsin-like_dom"/>
</dbReference>
<sequence>MIRRIPEESDKIERDRRATFSLQLHPWGEVQYLCTITIEQIVFQMLLDTGSPSIWVSSDLVDRHLWLGKNLLPVEQSPSLRVSQEFFYQLYGLGHVAGVKATVDMSLGGMLIRNVPFGMVMGGARDVYENPFDGVIGLGRRLICPENTNPVHHFFHQQGLMSRKFGFNFQDSGSSFVMGDNLEEFLPNHVTYIEVVDGPYWETRVSWIFISDTGFYTEDHRMMFDTGTNSIDVPGDTHMAINQVLGIVRVLNGAYVFDCEMLPSLPSVTFQVQRRKLQITAKQYTWQKTTNGVTSCFSRFYNVSPESPVGIILGMSFLHSFQLIFDDEAGRVGFVARQGRSSIF</sequence>
<dbReference type="STRING" id="147828.A0A4S2L1N0"/>
<dbReference type="CDD" id="cd05471">
    <property type="entry name" value="pepsin_like"/>
    <property type="match status" value="1"/>
</dbReference>
<dbReference type="SUPFAM" id="SSF50630">
    <property type="entry name" value="Acid proteases"/>
    <property type="match status" value="1"/>
</dbReference>
<keyword evidence="5" id="KW-1185">Reference proteome</keyword>
<dbReference type="PRINTS" id="PR00792">
    <property type="entry name" value="PEPSIN"/>
</dbReference>
<dbReference type="AlphaFoldDB" id="A0A4S2L1N0"/>
<dbReference type="GO" id="GO:0006508">
    <property type="term" value="P:proteolysis"/>
    <property type="evidence" value="ECO:0007669"/>
    <property type="project" value="InterPro"/>
</dbReference>